<dbReference type="Proteomes" id="UP000178529">
    <property type="component" value="Unassembled WGS sequence"/>
</dbReference>
<dbReference type="EMBL" id="MHTY01000005">
    <property type="protein sequence ID" value="OHA69163.1"/>
    <property type="molecule type" value="Genomic_DNA"/>
</dbReference>
<gene>
    <name evidence="1" type="ORF">A3J68_02470</name>
</gene>
<proteinExistence type="predicted"/>
<name>A0A1G2R8M1_9BACT</name>
<comment type="caution">
    <text evidence="1">The sequence shown here is derived from an EMBL/GenBank/DDBJ whole genome shotgun (WGS) entry which is preliminary data.</text>
</comment>
<organism evidence="1 2">
    <name type="scientific">Candidatus Wildermuthbacteria bacterium RIFCSPHIGHO2_02_FULL_48_16</name>
    <dbReference type="NCBI Taxonomy" id="1802453"/>
    <lineage>
        <taxon>Bacteria</taxon>
        <taxon>Candidatus Wildermuthiibacteriota</taxon>
    </lineage>
</organism>
<dbReference type="AlphaFoldDB" id="A0A1G2R8M1"/>
<accession>A0A1G2R8M1</accession>
<protein>
    <submittedName>
        <fullName evidence="1">Uncharacterized protein</fullName>
    </submittedName>
</protein>
<sequence length="64" mass="7589">MTKSGLSKSLRVHVRREKERIRREFFDIKKQQELIAELYTKVFADSQKKQAKVEPKKEAVLVSK</sequence>
<reference evidence="1 2" key="1">
    <citation type="journal article" date="2016" name="Nat. Commun.">
        <title>Thousands of microbial genomes shed light on interconnected biogeochemical processes in an aquifer system.</title>
        <authorList>
            <person name="Anantharaman K."/>
            <person name="Brown C.T."/>
            <person name="Hug L.A."/>
            <person name="Sharon I."/>
            <person name="Castelle C.J."/>
            <person name="Probst A.J."/>
            <person name="Thomas B.C."/>
            <person name="Singh A."/>
            <person name="Wilkins M.J."/>
            <person name="Karaoz U."/>
            <person name="Brodie E.L."/>
            <person name="Williams K.H."/>
            <person name="Hubbard S.S."/>
            <person name="Banfield J.F."/>
        </authorList>
    </citation>
    <scope>NUCLEOTIDE SEQUENCE [LARGE SCALE GENOMIC DNA]</scope>
</reference>
<evidence type="ECO:0000313" key="2">
    <source>
        <dbReference type="Proteomes" id="UP000178529"/>
    </source>
</evidence>
<evidence type="ECO:0000313" key="1">
    <source>
        <dbReference type="EMBL" id="OHA69163.1"/>
    </source>
</evidence>